<name>A0ABU1URC7_9ACTN</name>
<evidence type="ECO:0000256" key="5">
    <source>
        <dbReference type="ARBA" id="ARBA00022749"/>
    </source>
</evidence>
<dbReference type="Gene3D" id="3.30.300.10">
    <property type="match status" value="1"/>
</dbReference>
<dbReference type="InterPro" id="IPR001674">
    <property type="entry name" value="GMP_synth_C"/>
</dbReference>
<dbReference type="InterPro" id="IPR022955">
    <property type="entry name" value="GMP_synthase"/>
</dbReference>
<dbReference type="PANTHER" id="PTHR11922:SF2">
    <property type="entry name" value="GMP SYNTHASE [GLUTAMINE-HYDROLYZING]"/>
    <property type="match status" value="1"/>
</dbReference>
<dbReference type="InterPro" id="IPR022310">
    <property type="entry name" value="NAD/GMP_synthase"/>
</dbReference>
<keyword evidence="13" id="KW-1185">Reference proteome</keyword>
<keyword evidence="8 9" id="KW-0315">Glutamine amidotransferase</keyword>
<evidence type="ECO:0000256" key="4">
    <source>
        <dbReference type="ARBA" id="ARBA00022741"/>
    </source>
</evidence>
<evidence type="ECO:0000256" key="8">
    <source>
        <dbReference type="ARBA" id="ARBA00022962"/>
    </source>
</evidence>
<dbReference type="Pfam" id="PF02540">
    <property type="entry name" value="NAD_synthase"/>
    <property type="match status" value="1"/>
</dbReference>
<dbReference type="EC" id="6.3.5.2" evidence="9"/>
<evidence type="ECO:0000256" key="6">
    <source>
        <dbReference type="ARBA" id="ARBA00022755"/>
    </source>
</evidence>
<keyword evidence="5 9" id="KW-0332">GMP biosynthesis</keyword>
<evidence type="ECO:0000256" key="9">
    <source>
        <dbReference type="HAMAP-Rule" id="MF_00344"/>
    </source>
</evidence>
<evidence type="ECO:0000256" key="10">
    <source>
        <dbReference type="PROSITE-ProRule" id="PRU00886"/>
    </source>
</evidence>
<comment type="caution">
    <text evidence="12">The sequence shown here is derived from an EMBL/GenBank/DDBJ whole genome shotgun (WGS) entry which is preliminary data.</text>
</comment>
<dbReference type="HAMAP" id="MF_00344">
    <property type="entry name" value="GMP_synthase"/>
    <property type="match status" value="1"/>
</dbReference>
<dbReference type="SUPFAM" id="SSF52317">
    <property type="entry name" value="Class I glutamine amidotransferase-like"/>
    <property type="match status" value="1"/>
</dbReference>
<dbReference type="InterPro" id="IPR017926">
    <property type="entry name" value="GATASE"/>
</dbReference>
<dbReference type="NCBIfam" id="TIGR00884">
    <property type="entry name" value="guaA_Cterm"/>
    <property type="match status" value="1"/>
</dbReference>
<comment type="subunit">
    <text evidence="9">Homodimer.</text>
</comment>
<proteinExistence type="inferred from homology"/>
<dbReference type="InterPro" id="IPR004739">
    <property type="entry name" value="GMP_synth_GATase"/>
</dbReference>
<dbReference type="InterPro" id="IPR025777">
    <property type="entry name" value="GMPS_ATP_PPase_dom"/>
</dbReference>
<feature type="active site" evidence="9">
    <location>
        <position position="173"/>
    </location>
</feature>
<dbReference type="Proteomes" id="UP001257739">
    <property type="component" value="Unassembled WGS sequence"/>
</dbReference>
<dbReference type="InterPro" id="IPR029062">
    <property type="entry name" value="Class_I_gatase-like"/>
</dbReference>
<dbReference type="PROSITE" id="PS51273">
    <property type="entry name" value="GATASE_TYPE_1"/>
    <property type="match status" value="1"/>
</dbReference>
<keyword evidence="4 9" id="KW-0547">Nucleotide-binding</keyword>
<dbReference type="RefSeq" id="WP_309971693.1">
    <property type="nucleotide sequence ID" value="NZ_JAVDWH010000001.1"/>
</dbReference>
<dbReference type="PROSITE" id="PS51553">
    <property type="entry name" value="GMPS_ATP_PPASE"/>
    <property type="match status" value="1"/>
</dbReference>
<dbReference type="SUPFAM" id="SSF54810">
    <property type="entry name" value="GMP synthetase C-terminal dimerisation domain"/>
    <property type="match status" value="1"/>
</dbReference>
<dbReference type="CDD" id="cd01742">
    <property type="entry name" value="GATase1_GMP_Synthase"/>
    <property type="match status" value="1"/>
</dbReference>
<evidence type="ECO:0000256" key="7">
    <source>
        <dbReference type="ARBA" id="ARBA00022840"/>
    </source>
</evidence>
<dbReference type="PANTHER" id="PTHR11922">
    <property type="entry name" value="GMP SYNTHASE-RELATED"/>
    <property type="match status" value="1"/>
</dbReference>
<dbReference type="PRINTS" id="PR00096">
    <property type="entry name" value="GATASE"/>
</dbReference>
<accession>A0ABU1URC7</accession>
<dbReference type="InterPro" id="IPR014729">
    <property type="entry name" value="Rossmann-like_a/b/a_fold"/>
</dbReference>
<feature type="binding site" evidence="10">
    <location>
        <begin position="225"/>
        <end position="231"/>
    </location>
    <ligand>
        <name>ATP</name>
        <dbReference type="ChEBI" id="CHEBI:30616"/>
    </ligand>
</feature>
<keyword evidence="7 9" id="KW-0067">ATP-binding</keyword>
<comment type="function">
    <text evidence="1 9">Catalyzes the synthesis of GMP from XMP.</text>
</comment>
<organism evidence="12 13">
    <name type="scientific">Aeromicrobium panaciterrae</name>
    <dbReference type="NCBI Taxonomy" id="363861"/>
    <lineage>
        <taxon>Bacteria</taxon>
        <taxon>Bacillati</taxon>
        <taxon>Actinomycetota</taxon>
        <taxon>Actinomycetes</taxon>
        <taxon>Propionibacteriales</taxon>
        <taxon>Nocardioidaceae</taxon>
        <taxon>Aeromicrobium</taxon>
    </lineage>
</organism>
<comment type="pathway">
    <text evidence="2 9">Purine metabolism; GMP biosynthesis; GMP from XMP (L-Gln route): step 1/1.</text>
</comment>
<evidence type="ECO:0000256" key="2">
    <source>
        <dbReference type="ARBA" id="ARBA00005153"/>
    </source>
</evidence>
<dbReference type="EMBL" id="JAVDWH010000001">
    <property type="protein sequence ID" value="MDR7087700.1"/>
    <property type="molecule type" value="Genomic_DNA"/>
</dbReference>
<dbReference type="NCBIfam" id="NF000848">
    <property type="entry name" value="PRK00074.1"/>
    <property type="match status" value="1"/>
</dbReference>
<keyword evidence="3 9" id="KW-0436">Ligase</keyword>
<dbReference type="CDD" id="cd01997">
    <property type="entry name" value="GMP_synthase_C"/>
    <property type="match status" value="1"/>
</dbReference>
<dbReference type="SUPFAM" id="SSF52402">
    <property type="entry name" value="Adenine nucleotide alpha hydrolases-like"/>
    <property type="match status" value="1"/>
</dbReference>
<reference evidence="12 13" key="1">
    <citation type="submission" date="2023-07" db="EMBL/GenBank/DDBJ databases">
        <title>Sorghum-associated microbial communities from plants grown in Nebraska, USA.</title>
        <authorList>
            <person name="Schachtman D."/>
        </authorList>
    </citation>
    <scope>NUCLEOTIDE SEQUENCE [LARGE SCALE GENOMIC DNA]</scope>
    <source>
        <strain evidence="12 13">BE248</strain>
    </source>
</reference>
<dbReference type="NCBIfam" id="TIGR00888">
    <property type="entry name" value="guaA_Nterm"/>
    <property type="match status" value="1"/>
</dbReference>
<evidence type="ECO:0000256" key="1">
    <source>
        <dbReference type="ARBA" id="ARBA00002332"/>
    </source>
</evidence>
<dbReference type="Gene3D" id="3.40.50.880">
    <property type="match status" value="1"/>
</dbReference>
<evidence type="ECO:0000256" key="3">
    <source>
        <dbReference type="ARBA" id="ARBA00022598"/>
    </source>
</evidence>
<dbReference type="Pfam" id="PF00958">
    <property type="entry name" value="GMP_synt_C"/>
    <property type="match status" value="1"/>
</dbReference>
<evidence type="ECO:0000259" key="11">
    <source>
        <dbReference type="PROSITE" id="PS51553"/>
    </source>
</evidence>
<comment type="catalytic activity">
    <reaction evidence="9">
        <text>XMP + L-glutamine + ATP + H2O = GMP + L-glutamate + AMP + diphosphate + 2 H(+)</text>
        <dbReference type="Rhea" id="RHEA:11680"/>
        <dbReference type="ChEBI" id="CHEBI:15377"/>
        <dbReference type="ChEBI" id="CHEBI:15378"/>
        <dbReference type="ChEBI" id="CHEBI:29985"/>
        <dbReference type="ChEBI" id="CHEBI:30616"/>
        <dbReference type="ChEBI" id="CHEBI:33019"/>
        <dbReference type="ChEBI" id="CHEBI:57464"/>
        <dbReference type="ChEBI" id="CHEBI:58115"/>
        <dbReference type="ChEBI" id="CHEBI:58359"/>
        <dbReference type="ChEBI" id="CHEBI:456215"/>
        <dbReference type="EC" id="6.3.5.2"/>
    </reaction>
</comment>
<sequence>MTPEHDLVLVVDFGAQYAQLIARRVREARVYSEIVPHTMSAAEILARKPAAIILSGGPSSVYEEGAPRLDPAMLQGDVPVFGICYGFMAMAQALGGNVAKTGQREYGRTAVSVLEPGTLLAGLPETLTSWMSHGDEVIGAPEGFTVNANSPRATVAAFEDTGRRLAGVQWHPEVMHSEHGQQILEQFLVEIAGCRQTWTSSNIVEEQIELIRKQVGDSRVISALSGGVDSAVSTALVQRAIGDQLTAVFVDHGLLREGEAEQVEKDYVKATGVDLKVVDAKDQFLGFLAGVSDPEEKRKIIGREFIRVFEAAEREVLATPGPPVKFLVQGTLYPDVVESGGGAGASNIKSHHNVGGLPEDLEFSLIEPLRTLFKDEVRDVGRQLGIPEAIVGRHPFPGPGLAIRIVGAVDADRLRILRAADLIVRDETTAAGLDGDIWQFPVVLLADVRSVGVQGDGRTYGHPIVLRPVSSEDAMTADWSRLPYDVLERISTRITNEVDEVNRVVLDITSKPPGTIEWE</sequence>
<dbReference type="Pfam" id="PF00117">
    <property type="entry name" value="GATase"/>
    <property type="match status" value="1"/>
</dbReference>
<protein>
    <recommendedName>
        <fullName evidence="9">GMP synthase [glutamine-hydrolyzing]</fullName>
        <ecNumber evidence="9">6.3.5.2</ecNumber>
    </recommendedName>
    <alternativeName>
        <fullName evidence="9">GMP synthetase</fullName>
    </alternativeName>
    <alternativeName>
        <fullName evidence="9">Glutamine amidotransferase</fullName>
    </alternativeName>
</protein>
<evidence type="ECO:0000313" key="13">
    <source>
        <dbReference type="Proteomes" id="UP001257739"/>
    </source>
</evidence>
<gene>
    <name evidence="9" type="primary">guaA</name>
    <name evidence="12" type="ORF">J2X11_002539</name>
</gene>
<dbReference type="Gene3D" id="3.40.50.620">
    <property type="entry name" value="HUPs"/>
    <property type="match status" value="1"/>
</dbReference>
<feature type="active site" evidence="9">
    <location>
        <position position="171"/>
    </location>
</feature>
<dbReference type="PRINTS" id="PR00099">
    <property type="entry name" value="CPSGATASE"/>
</dbReference>
<feature type="domain" description="GMPS ATP-PPase" evidence="11">
    <location>
        <begin position="198"/>
        <end position="393"/>
    </location>
</feature>
<dbReference type="GO" id="GO:0003922">
    <property type="term" value="F:GMP synthase (glutamine-hydrolyzing) activity"/>
    <property type="evidence" value="ECO:0007669"/>
    <property type="project" value="UniProtKB-EC"/>
</dbReference>
<keyword evidence="6 9" id="KW-0658">Purine biosynthesis</keyword>
<dbReference type="PRINTS" id="PR00097">
    <property type="entry name" value="ANTSNTHASEII"/>
</dbReference>
<feature type="active site" description="Nucleophile" evidence="9">
    <location>
        <position position="84"/>
    </location>
</feature>
<evidence type="ECO:0000313" key="12">
    <source>
        <dbReference type="EMBL" id="MDR7087700.1"/>
    </source>
</evidence>